<dbReference type="AlphaFoldDB" id="D3QAJ2"/>
<organism evidence="3 4">
    <name type="scientific">Stackebrandtia nassauensis (strain DSM 44728 / CIP 108903 / NRRL B-16338 / NBRC 102104 / LLR-40K-21)</name>
    <dbReference type="NCBI Taxonomy" id="446470"/>
    <lineage>
        <taxon>Bacteria</taxon>
        <taxon>Bacillati</taxon>
        <taxon>Actinomycetota</taxon>
        <taxon>Actinomycetes</taxon>
        <taxon>Glycomycetales</taxon>
        <taxon>Glycomycetaceae</taxon>
        <taxon>Stackebrandtia</taxon>
    </lineage>
</organism>
<feature type="transmembrane region" description="Helical" evidence="1">
    <location>
        <begin position="367"/>
        <end position="390"/>
    </location>
</feature>
<accession>D3QAJ2</accession>
<dbReference type="InterPro" id="IPR002823">
    <property type="entry name" value="DUF112_TM"/>
</dbReference>
<sequence length="520" mass="55020">MTELLEGFAAVLTPLNLLYAAIGVTLGTFVGMLPGIGPALTIALLLPVATATTDESSAIGALIMFGGIYSGAMYGGSTTSILLNTPGESNSVATSLEGYQMARRGRARSALATAAIGSFVAGTISVIALSLFAAPLAQLAVRVRASDEFALALLALVSVTALMGKSLLRGMMALTFGLFLGTIGMDSLFGTERLTFWQFDWAEGFKSDLAIGIDITLIIVGLFAIGETIYTAGRLHRLPTKVAPLSTKGSGGWMTREDWRRSWKPWLRGTALGFPFGTLPSGGAEIPTFLSYNMEKRRSKHKEQFGKGAIEGVAGPEAANNSAFTGVLVPLLTLGIPTSATAGVMLAAFNSFDIPAGPSLFEDHSLIVWALIASLYIGNVMLLVLNLPLIKVWVMVLRTPRPLLYAGILMFAVVGMYGAAVSPFMLMLTVVIGVIAVFMRMYGFPIAPVILGVIIGPMMDEKFRKSVEGSDGDLSIFWTRPLTAGLLLLAVVSLVLPYLPRIIAKAKGRKAEKLTVGDGD</sequence>
<feature type="transmembrane region" description="Helical" evidence="1">
    <location>
        <begin position="110"/>
        <end position="137"/>
    </location>
</feature>
<dbReference type="Pfam" id="PF01970">
    <property type="entry name" value="TctA"/>
    <property type="match status" value="1"/>
</dbReference>
<dbReference type="HOGENOM" id="CLU_022936_2_0_11"/>
<feature type="transmembrane region" description="Helical" evidence="1">
    <location>
        <begin position="426"/>
        <end position="456"/>
    </location>
</feature>
<dbReference type="KEGG" id="sna:Snas_3104"/>
<dbReference type="RefSeq" id="WP_013018346.1">
    <property type="nucleotide sequence ID" value="NC_013947.1"/>
</dbReference>
<proteinExistence type="predicted"/>
<protein>
    <recommendedName>
        <fullName evidence="2">DUF112 domain-containing protein</fullName>
    </recommendedName>
</protein>
<dbReference type="PANTHER" id="PTHR35342:SF5">
    <property type="entry name" value="TRICARBOXYLIC TRANSPORT PROTEIN"/>
    <property type="match status" value="1"/>
</dbReference>
<feature type="domain" description="DUF112" evidence="2">
    <location>
        <begin position="17"/>
        <end position="451"/>
    </location>
</feature>
<dbReference type="OrthoDB" id="9781349at2"/>
<feature type="transmembrane region" description="Helical" evidence="1">
    <location>
        <begin position="402"/>
        <end position="420"/>
    </location>
</feature>
<feature type="transmembrane region" description="Helical" evidence="1">
    <location>
        <begin position="209"/>
        <end position="230"/>
    </location>
</feature>
<keyword evidence="1" id="KW-0812">Transmembrane</keyword>
<evidence type="ECO:0000259" key="2">
    <source>
        <dbReference type="Pfam" id="PF01970"/>
    </source>
</evidence>
<feature type="transmembrane region" description="Helical" evidence="1">
    <location>
        <begin position="20"/>
        <end position="46"/>
    </location>
</feature>
<evidence type="ECO:0000256" key="1">
    <source>
        <dbReference type="SAM" id="Phobius"/>
    </source>
</evidence>
<feature type="transmembrane region" description="Helical" evidence="1">
    <location>
        <begin position="327"/>
        <end position="347"/>
    </location>
</feature>
<dbReference type="PANTHER" id="PTHR35342">
    <property type="entry name" value="TRICARBOXYLIC TRANSPORT PROTEIN"/>
    <property type="match status" value="1"/>
</dbReference>
<gene>
    <name evidence="3" type="ordered locus">Snas_3104</name>
</gene>
<keyword evidence="1" id="KW-0472">Membrane</keyword>
<feature type="transmembrane region" description="Helical" evidence="1">
    <location>
        <begin position="477"/>
        <end position="499"/>
    </location>
</feature>
<reference evidence="3 4" key="1">
    <citation type="journal article" date="2009" name="Stand. Genomic Sci.">
        <title>Complete genome sequence of Stackebrandtia nassauensis type strain (LLR-40K-21).</title>
        <authorList>
            <person name="Munk C."/>
            <person name="Lapidus A."/>
            <person name="Copeland A."/>
            <person name="Jando M."/>
            <person name="Mayilraj S."/>
            <person name="Glavina Del Rio T."/>
            <person name="Nolan M."/>
            <person name="Chen F."/>
            <person name="Lucas S."/>
            <person name="Tice H."/>
            <person name="Cheng J.F."/>
            <person name="Han C."/>
            <person name="Detter J.C."/>
            <person name="Bruce D."/>
            <person name="Goodwin L."/>
            <person name="Chain P."/>
            <person name="Pitluck S."/>
            <person name="Goker M."/>
            <person name="Ovchinikova G."/>
            <person name="Pati A."/>
            <person name="Ivanova N."/>
            <person name="Mavromatis K."/>
            <person name="Chen A."/>
            <person name="Palaniappan K."/>
            <person name="Land M."/>
            <person name="Hauser L."/>
            <person name="Chang Y.J."/>
            <person name="Jeffries C.D."/>
            <person name="Bristow J."/>
            <person name="Eisen J.A."/>
            <person name="Markowitz V."/>
            <person name="Hugenholtz P."/>
            <person name="Kyrpides N.C."/>
            <person name="Klenk H.P."/>
        </authorList>
    </citation>
    <scope>NUCLEOTIDE SEQUENCE [LARGE SCALE GENOMIC DNA]</scope>
    <source>
        <strain evidence="4">DSM 44728 / CIP 108903 / NRRL B-16338 / NBRC 102104 / LLR-40K-21</strain>
    </source>
</reference>
<evidence type="ECO:0000313" key="3">
    <source>
        <dbReference type="EMBL" id="ADD42775.1"/>
    </source>
</evidence>
<dbReference type="Proteomes" id="UP000000844">
    <property type="component" value="Chromosome"/>
</dbReference>
<feature type="transmembrane region" description="Helical" evidence="1">
    <location>
        <begin position="149"/>
        <end position="164"/>
    </location>
</feature>
<name>D3QAJ2_STANL</name>
<feature type="transmembrane region" description="Helical" evidence="1">
    <location>
        <begin position="171"/>
        <end position="189"/>
    </location>
</feature>
<evidence type="ECO:0000313" key="4">
    <source>
        <dbReference type="Proteomes" id="UP000000844"/>
    </source>
</evidence>
<dbReference type="STRING" id="446470.Snas_3104"/>
<dbReference type="eggNOG" id="COG3333">
    <property type="taxonomic scope" value="Bacteria"/>
</dbReference>
<keyword evidence="4" id="KW-1185">Reference proteome</keyword>
<keyword evidence="1" id="KW-1133">Transmembrane helix</keyword>
<dbReference type="EMBL" id="CP001778">
    <property type="protein sequence ID" value="ADD42775.1"/>
    <property type="molecule type" value="Genomic_DNA"/>
</dbReference>